<gene>
    <name evidence="2" type="primary">Dere\GG26438</name>
    <name evidence="2" type="synonym">GG26438</name>
    <name evidence="2" type="ORF">Dere_GG26438</name>
</gene>
<dbReference type="Proteomes" id="UP000008711">
    <property type="component" value="Unassembled WGS sequence"/>
</dbReference>
<name>A0A0Q5U6H4_DROER</name>
<keyword evidence="3" id="KW-1185">Reference proteome</keyword>
<dbReference type="EMBL" id="CH954178">
    <property type="protein sequence ID" value="KQS44462.1"/>
    <property type="molecule type" value="Genomic_DNA"/>
</dbReference>
<dbReference type="KEGG" id="der:26526262"/>
<feature type="signal peptide" evidence="1">
    <location>
        <begin position="1"/>
        <end position="17"/>
    </location>
</feature>
<sequence length="361" mass="42700">MNFRSLIVTLLNWLVWSEQVQLLNGIGIKNLDRTWDSFKAVQIPKQFYDAIEKSDFSKQSLQNKLEHFLEKLQKNLTLSAVLSNSEDIVTNERNYLYRMQELSTFFYEASSSFEHFSSDIKIFYETSKNASYALLFKLRQVPTGQPSIVKVLLTNYFAEMEFFHVLFSEIIDEAMEYSTESLRSIQKLFVYYADTQNIILENWKLKTNPQCCKLYINFLQHQSSQIFKCAALDNLNIVYDVYSVTKLNIKYIMRQLEFRIQRLFNCLLYKSLTLQCKLLKSAEQDLRILFSNLAELDMFLDIKTKKGRALALRYRREKTWINNQINFEPKPDDCLPIGFPNTQMSTDLKECFYFLDNVVQQ</sequence>
<protein>
    <submittedName>
        <fullName evidence="2">Uncharacterized protein</fullName>
    </submittedName>
</protein>
<reference evidence="2 3" key="1">
    <citation type="journal article" date="2007" name="Nature">
        <title>Evolution of genes and genomes on the Drosophila phylogeny.</title>
        <authorList>
            <consortium name="Drosophila 12 Genomes Consortium"/>
            <person name="Clark A.G."/>
            <person name="Eisen M.B."/>
            <person name="Smith D.R."/>
            <person name="Bergman C.M."/>
            <person name="Oliver B."/>
            <person name="Markow T.A."/>
            <person name="Kaufman T.C."/>
            <person name="Kellis M."/>
            <person name="Gelbart W."/>
            <person name="Iyer V.N."/>
            <person name="Pollard D.A."/>
            <person name="Sackton T.B."/>
            <person name="Larracuente A.M."/>
            <person name="Singh N.D."/>
            <person name="Abad J.P."/>
            <person name="Abt D.N."/>
            <person name="Adryan B."/>
            <person name="Aguade M."/>
            <person name="Akashi H."/>
            <person name="Anderson W.W."/>
            <person name="Aquadro C.F."/>
            <person name="Ardell D.H."/>
            <person name="Arguello R."/>
            <person name="Artieri C.G."/>
            <person name="Barbash D.A."/>
            <person name="Barker D."/>
            <person name="Barsanti P."/>
            <person name="Batterham P."/>
            <person name="Batzoglou S."/>
            <person name="Begun D."/>
            <person name="Bhutkar A."/>
            <person name="Blanco E."/>
            <person name="Bosak S.A."/>
            <person name="Bradley R.K."/>
            <person name="Brand A.D."/>
            <person name="Brent M.R."/>
            <person name="Brooks A.N."/>
            <person name="Brown R.H."/>
            <person name="Butlin R.K."/>
            <person name="Caggese C."/>
            <person name="Calvi B.R."/>
            <person name="Bernardo de Carvalho A."/>
            <person name="Caspi A."/>
            <person name="Castrezana S."/>
            <person name="Celniker S.E."/>
            <person name="Chang J.L."/>
            <person name="Chapple C."/>
            <person name="Chatterji S."/>
            <person name="Chinwalla A."/>
            <person name="Civetta A."/>
            <person name="Clifton S.W."/>
            <person name="Comeron J.M."/>
            <person name="Costello J.C."/>
            <person name="Coyne J.A."/>
            <person name="Daub J."/>
            <person name="David R.G."/>
            <person name="Delcher A.L."/>
            <person name="Delehaunty K."/>
            <person name="Do C.B."/>
            <person name="Ebling H."/>
            <person name="Edwards K."/>
            <person name="Eickbush T."/>
            <person name="Evans J.D."/>
            <person name="Filipski A."/>
            <person name="Findeiss S."/>
            <person name="Freyhult E."/>
            <person name="Fulton L."/>
            <person name="Fulton R."/>
            <person name="Garcia A.C."/>
            <person name="Gardiner A."/>
            <person name="Garfield D.A."/>
            <person name="Garvin B.E."/>
            <person name="Gibson G."/>
            <person name="Gilbert D."/>
            <person name="Gnerre S."/>
            <person name="Godfrey J."/>
            <person name="Good R."/>
            <person name="Gotea V."/>
            <person name="Gravely B."/>
            <person name="Greenberg A.J."/>
            <person name="Griffiths-Jones S."/>
            <person name="Gross S."/>
            <person name="Guigo R."/>
            <person name="Gustafson E.A."/>
            <person name="Haerty W."/>
            <person name="Hahn M.W."/>
            <person name="Halligan D.L."/>
            <person name="Halpern A.L."/>
            <person name="Halter G.M."/>
            <person name="Han M.V."/>
            <person name="Heger A."/>
            <person name="Hillier L."/>
            <person name="Hinrichs A.S."/>
            <person name="Holmes I."/>
            <person name="Hoskins R.A."/>
            <person name="Hubisz M.J."/>
            <person name="Hultmark D."/>
            <person name="Huntley M.A."/>
            <person name="Jaffe D.B."/>
            <person name="Jagadeeshan S."/>
            <person name="Jeck W.R."/>
            <person name="Johnson J."/>
            <person name="Jones C.D."/>
            <person name="Jordan W.C."/>
            <person name="Karpen G.H."/>
            <person name="Kataoka E."/>
            <person name="Keightley P.D."/>
            <person name="Kheradpour P."/>
            <person name="Kirkness E.F."/>
            <person name="Koerich L.B."/>
            <person name="Kristiansen K."/>
            <person name="Kudrna D."/>
            <person name="Kulathinal R.J."/>
            <person name="Kumar S."/>
            <person name="Kwok R."/>
            <person name="Lander E."/>
            <person name="Langley C.H."/>
            <person name="Lapoint R."/>
            <person name="Lazzaro B.P."/>
            <person name="Lee S.J."/>
            <person name="Levesque L."/>
            <person name="Li R."/>
            <person name="Lin C.F."/>
            <person name="Lin M.F."/>
            <person name="Lindblad-Toh K."/>
            <person name="Llopart A."/>
            <person name="Long M."/>
            <person name="Low L."/>
            <person name="Lozovsky E."/>
            <person name="Lu J."/>
            <person name="Luo M."/>
            <person name="Machado C.A."/>
            <person name="Makalowski W."/>
            <person name="Marzo M."/>
            <person name="Matsuda M."/>
            <person name="Matzkin L."/>
            <person name="McAllister B."/>
            <person name="McBride C.S."/>
            <person name="McKernan B."/>
            <person name="McKernan K."/>
            <person name="Mendez-Lago M."/>
            <person name="Minx P."/>
            <person name="Mollenhauer M.U."/>
            <person name="Montooth K."/>
            <person name="Mount S.M."/>
            <person name="Mu X."/>
            <person name="Myers E."/>
            <person name="Negre B."/>
            <person name="Newfeld S."/>
            <person name="Nielsen R."/>
            <person name="Noor M.A."/>
            <person name="O'Grady P."/>
            <person name="Pachter L."/>
            <person name="Papaceit M."/>
            <person name="Parisi M.J."/>
            <person name="Parisi M."/>
            <person name="Parts L."/>
            <person name="Pedersen J.S."/>
            <person name="Pesole G."/>
            <person name="Phillippy A.M."/>
            <person name="Ponting C.P."/>
            <person name="Pop M."/>
            <person name="Porcelli D."/>
            <person name="Powell J.R."/>
            <person name="Prohaska S."/>
            <person name="Pruitt K."/>
            <person name="Puig M."/>
            <person name="Quesneville H."/>
            <person name="Ram K.R."/>
            <person name="Rand D."/>
            <person name="Rasmussen M.D."/>
            <person name="Reed L.K."/>
            <person name="Reenan R."/>
            <person name="Reily A."/>
            <person name="Remington K.A."/>
            <person name="Rieger T.T."/>
            <person name="Ritchie M.G."/>
            <person name="Robin C."/>
            <person name="Rogers Y.H."/>
            <person name="Rohde C."/>
            <person name="Rozas J."/>
            <person name="Rubenfield M.J."/>
            <person name="Ruiz A."/>
            <person name="Russo S."/>
            <person name="Salzberg S.L."/>
            <person name="Sanchez-Gracia A."/>
            <person name="Saranga D.J."/>
            <person name="Sato H."/>
            <person name="Schaeffer S.W."/>
            <person name="Schatz M.C."/>
            <person name="Schlenke T."/>
            <person name="Schwartz R."/>
            <person name="Segarra C."/>
            <person name="Singh R.S."/>
            <person name="Sirot L."/>
            <person name="Sirota M."/>
            <person name="Sisneros N.B."/>
            <person name="Smith C.D."/>
            <person name="Smith T.F."/>
            <person name="Spieth J."/>
            <person name="Stage D.E."/>
            <person name="Stark A."/>
            <person name="Stephan W."/>
            <person name="Strausberg R.L."/>
            <person name="Strempel S."/>
            <person name="Sturgill D."/>
            <person name="Sutton G."/>
            <person name="Sutton G.G."/>
            <person name="Tao W."/>
            <person name="Teichmann S."/>
            <person name="Tobari Y.N."/>
            <person name="Tomimura Y."/>
            <person name="Tsolas J.M."/>
            <person name="Valente V.L."/>
            <person name="Venter E."/>
            <person name="Venter J.C."/>
            <person name="Vicario S."/>
            <person name="Vieira F.G."/>
            <person name="Vilella A.J."/>
            <person name="Villasante A."/>
            <person name="Walenz B."/>
            <person name="Wang J."/>
            <person name="Wasserman M."/>
            <person name="Watts T."/>
            <person name="Wilson D."/>
            <person name="Wilson R.K."/>
            <person name="Wing R.A."/>
            <person name="Wolfner M.F."/>
            <person name="Wong A."/>
            <person name="Wong G.K."/>
            <person name="Wu C.I."/>
            <person name="Wu G."/>
            <person name="Yamamoto D."/>
            <person name="Yang H.P."/>
            <person name="Yang S.P."/>
            <person name="Yorke J.A."/>
            <person name="Yoshida K."/>
            <person name="Zdobnov E."/>
            <person name="Zhang P."/>
            <person name="Zhang Y."/>
            <person name="Zimin A.V."/>
            <person name="Baldwin J."/>
            <person name="Abdouelleil A."/>
            <person name="Abdulkadir J."/>
            <person name="Abebe A."/>
            <person name="Abera B."/>
            <person name="Abreu J."/>
            <person name="Acer S.C."/>
            <person name="Aftuck L."/>
            <person name="Alexander A."/>
            <person name="An P."/>
            <person name="Anderson E."/>
            <person name="Anderson S."/>
            <person name="Arachi H."/>
            <person name="Azer M."/>
            <person name="Bachantsang P."/>
            <person name="Barry A."/>
            <person name="Bayul T."/>
            <person name="Berlin A."/>
            <person name="Bessette D."/>
            <person name="Bloom T."/>
            <person name="Blye J."/>
            <person name="Boguslavskiy L."/>
            <person name="Bonnet C."/>
            <person name="Boukhgalter B."/>
            <person name="Bourzgui I."/>
            <person name="Brown A."/>
            <person name="Cahill P."/>
            <person name="Channer S."/>
            <person name="Cheshatsang Y."/>
            <person name="Chuda L."/>
            <person name="Citroen M."/>
            <person name="Collymore A."/>
            <person name="Cooke P."/>
            <person name="Costello M."/>
            <person name="D'Aco K."/>
            <person name="Daza R."/>
            <person name="De Haan G."/>
            <person name="DeGray S."/>
            <person name="DeMaso C."/>
            <person name="Dhargay N."/>
            <person name="Dooley K."/>
            <person name="Dooley E."/>
            <person name="Doricent M."/>
            <person name="Dorje P."/>
            <person name="Dorjee K."/>
            <person name="Dupes A."/>
            <person name="Elong R."/>
            <person name="Falk J."/>
            <person name="Farina A."/>
            <person name="Faro S."/>
            <person name="Ferguson D."/>
            <person name="Fisher S."/>
            <person name="Foley C.D."/>
            <person name="Franke A."/>
            <person name="Friedrich D."/>
            <person name="Gadbois L."/>
            <person name="Gearin G."/>
            <person name="Gearin C.R."/>
            <person name="Giannoukos G."/>
            <person name="Goode T."/>
            <person name="Graham J."/>
            <person name="Grandbois E."/>
            <person name="Grewal S."/>
            <person name="Gyaltsen K."/>
            <person name="Hafez N."/>
            <person name="Hagos B."/>
            <person name="Hall J."/>
            <person name="Henson C."/>
            <person name="Hollinger A."/>
            <person name="Honan T."/>
            <person name="Huard M.D."/>
            <person name="Hughes L."/>
            <person name="Hurhula B."/>
            <person name="Husby M.E."/>
            <person name="Kamat A."/>
            <person name="Kanga B."/>
            <person name="Kashin S."/>
            <person name="Khazanovich D."/>
            <person name="Kisner P."/>
            <person name="Lance K."/>
            <person name="Lara M."/>
            <person name="Lee W."/>
            <person name="Lennon N."/>
            <person name="Letendre F."/>
            <person name="LeVine R."/>
            <person name="Lipovsky A."/>
            <person name="Liu X."/>
            <person name="Liu J."/>
            <person name="Liu S."/>
            <person name="Lokyitsang T."/>
            <person name="Lokyitsang Y."/>
            <person name="Lubonja R."/>
            <person name="Lui A."/>
            <person name="MacDonald P."/>
            <person name="Magnisalis V."/>
            <person name="Maru K."/>
            <person name="Matthews C."/>
            <person name="McCusker W."/>
            <person name="McDonough S."/>
            <person name="Mehta T."/>
            <person name="Meldrim J."/>
            <person name="Meneus L."/>
            <person name="Mihai O."/>
            <person name="Mihalev A."/>
            <person name="Mihova T."/>
            <person name="Mittelman R."/>
            <person name="Mlenga V."/>
            <person name="Montmayeur A."/>
            <person name="Mulrain L."/>
            <person name="Navidi A."/>
            <person name="Naylor J."/>
            <person name="Negash T."/>
            <person name="Nguyen T."/>
            <person name="Nguyen N."/>
            <person name="Nicol R."/>
            <person name="Norbu C."/>
            <person name="Norbu N."/>
            <person name="Novod N."/>
            <person name="O'Neill B."/>
            <person name="Osman S."/>
            <person name="Markiewicz E."/>
            <person name="Oyono O.L."/>
            <person name="Patti C."/>
            <person name="Phunkhang P."/>
            <person name="Pierre F."/>
            <person name="Priest M."/>
            <person name="Raghuraman S."/>
            <person name="Rege F."/>
            <person name="Reyes R."/>
            <person name="Rise C."/>
            <person name="Rogov P."/>
            <person name="Ross K."/>
            <person name="Ryan E."/>
            <person name="Settipalli S."/>
            <person name="Shea T."/>
            <person name="Sherpa N."/>
            <person name="Shi L."/>
            <person name="Shih D."/>
            <person name="Sparrow T."/>
            <person name="Spaulding J."/>
            <person name="Stalker J."/>
            <person name="Stange-Thomann N."/>
            <person name="Stavropoulos S."/>
            <person name="Stone C."/>
            <person name="Strader C."/>
            <person name="Tesfaye S."/>
            <person name="Thomson T."/>
            <person name="Thoulutsang Y."/>
            <person name="Thoulutsang D."/>
            <person name="Topham K."/>
            <person name="Topping I."/>
            <person name="Tsamla T."/>
            <person name="Vassiliev H."/>
            <person name="Vo A."/>
            <person name="Wangchuk T."/>
            <person name="Wangdi T."/>
            <person name="Weiand M."/>
            <person name="Wilkinson J."/>
            <person name="Wilson A."/>
            <person name="Yadav S."/>
            <person name="Young G."/>
            <person name="Yu Q."/>
            <person name="Zembek L."/>
            <person name="Zhong D."/>
            <person name="Zimmer A."/>
            <person name="Zwirko Z."/>
            <person name="Jaffe D.B."/>
            <person name="Alvarez P."/>
            <person name="Brockman W."/>
            <person name="Butler J."/>
            <person name="Chin C."/>
            <person name="Gnerre S."/>
            <person name="Grabherr M."/>
            <person name="Kleber M."/>
            <person name="Mauceli E."/>
            <person name="MacCallum I."/>
        </authorList>
    </citation>
    <scope>NUCLEOTIDE SEQUENCE [LARGE SCALE GENOMIC DNA]</scope>
    <source>
        <strain evidence="2 3">TSC#14021-0224.01</strain>
    </source>
</reference>
<feature type="chain" id="PRO_5006264083" evidence="1">
    <location>
        <begin position="18"/>
        <end position="361"/>
    </location>
</feature>
<proteinExistence type="predicted"/>
<evidence type="ECO:0000313" key="3">
    <source>
        <dbReference type="Proteomes" id="UP000008711"/>
    </source>
</evidence>
<organism evidence="2 3">
    <name type="scientific">Drosophila erecta</name>
    <name type="common">Fruit fly</name>
    <dbReference type="NCBI Taxonomy" id="7220"/>
    <lineage>
        <taxon>Eukaryota</taxon>
        <taxon>Metazoa</taxon>
        <taxon>Ecdysozoa</taxon>
        <taxon>Arthropoda</taxon>
        <taxon>Hexapoda</taxon>
        <taxon>Insecta</taxon>
        <taxon>Pterygota</taxon>
        <taxon>Neoptera</taxon>
        <taxon>Endopterygota</taxon>
        <taxon>Diptera</taxon>
        <taxon>Brachycera</taxon>
        <taxon>Muscomorpha</taxon>
        <taxon>Ephydroidea</taxon>
        <taxon>Drosophilidae</taxon>
        <taxon>Drosophila</taxon>
        <taxon>Sophophora</taxon>
    </lineage>
</organism>
<accession>A0A0Q5U6H4</accession>
<dbReference type="SMR" id="A0A0Q5U6H4"/>
<dbReference type="OrthoDB" id="7915757at2759"/>
<reference evidence="2 3" key="2">
    <citation type="journal article" date="2008" name="Bioinformatics">
        <title>Assembly reconciliation.</title>
        <authorList>
            <person name="Zimin A.V."/>
            <person name="Smith D.R."/>
            <person name="Sutton G."/>
            <person name="Yorke J.A."/>
        </authorList>
    </citation>
    <scope>NUCLEOTIDE SEQUENCE [LARGE SCALE GENOMIC DNA]</scope>
    <source>
        <strain evidence="2 3">TSC#14021-0224.01</strain>
    </source>
</reference>
<dbReference type="AlphaFoldDB" id="A0A0Q5U6H4"/>
<keyword evidence="1" id="KW-0732">Signal</keyword>
<evidence type="ECO:0000313" key="2">
    <source>
        <dbReference type="EMBL" id="KQS44462.1"/>
    </source>
</evidence>
<evidence type="ECO:0000256" key="1">
    <source>
        <dbReference type="SAM" id="SignalP"/>
    </source>
</evidence>